<feature type="region of interest" description="Disordered" evidence="6">
    <location>
        <begin position="20"/>
        <end position="39"/>
    </location>
</feature>
<dbReference type="EMBL" id="QFFF01000002">
    <property type="protein sequence ID" value="PWG01370.1"/>
    <property type="molecule type" value="Genomic_DNA"/>
</dbReference>
<evidence type="ECO:0000256" key="6">
    <source>
        <dbReference type="SAM" id="MobiDB-lite"/>
    </source>
</evidence>
<evidence type="ECO:0000256" key="2">
    <source>
        <dbReference type="ARBA" id="ARBA00022475"/>
    </source>
</evidence>
<gene>
    <name evidence="8" type="ORF">DF286_14720</name>
</gene>
<feature type="transmembrane region" description="Helical" evidence="7">
    <location>
        <begin position="83"/>
        <end position="100"/>
    </location>
</feature>
<comment type="subcellular location">
    <subcellularLocation>
        <location evidence="1">Cell membrane</location>
        <topology evidence="1">Multi-pass membrane protein</topology>
    </subcellularLocation>
</comment>
<feature type="transmembrane region" description="Helical" evidence="7">
    <location>
        <begin position="338"/>
        <end position="360"/>
    </location>
</feature>
<evidence type="ECO:0000256" key="5">
    <source>
        <dbReference type="ARBA" id="ARBA00023136"/>
    </source>
</evidence>
<keyword evidence="4 7" id="KW-1133">Transmembrane helix</keyword>
<evidence type="ECO:0000256" key="7">
    <source>
        <dbReference type="SAM" id="Phobius"/>
    </source>
</evidence>
<feature type="transmembrane region" description="Helical" evidence="7">
    <location>
        <begin position="265"/>
        <end position="282"/>
    </location>
</feature>
<name>A0A2U2IZ57_9SPHN</name>
<sequence>MAALRIGPGDLQMVRRFRPPAAGEQQDESDRPHRRLPGASSNAFAHLCRNPPPGQWFTAREPDTRGGMTRAPSIRGIARTPRLAPVVAAALAAGPASAHADHAIAPDHVWTAWTFDPLVLIPLLLALWLYIRGRRCLPAARRRAAEAWSFLAGIIVLVLALVSPIDALGETLLSFHMVQHMLLVAVAPPLLLLGRPGTAFIAALPGGTIPGLASHPVSRPLVRGLIFLTGLVPATLLHAVALWLWHVPLLFEAALLDEWVHTLEHFSFFATALLFWFAVLAAGRVQRTAPSGALAAFVTFLHSGMLGGILSLAPAPLYPAYGDRPALWGLGLLADQQLAGAIMWVPIGPAYLAAALWLLFKILNTRDARV</sequence>
<evidence type="ECO:0000256" key="1">
    <source>
        <dbReference type="ARBA" id="ARBA00004651"/>
    </source>
</evidence>
<keyword evidence="2" id="KW-1003">Cell membrane</keyword>
<feature type="transmembrane region" description="Helical" evidence="7">
    <location>
        <begin position="294"/>
        <end position="318"/>
    </location>
</feature>
<dbReference type="InterPro" id="IPR019108">
    <property type="entry name" value="Caa3_assmbl_CtaG-rel"/>
</dbReference>
<evidence type="ECO:0000256" key="3">
    <source>
        <dbReference type="ARBA" id="ARBA00022692"/>
    </source>
</evidence>
<evidence type="ECO:0000313" key="9">
    <source>
        <dbReference type="Proteomes" id="UP000245916"/>
    </source>
</evidence>
<feature type="transmembrane region" description="Helical" evidence="7">
    <location>
        <begin position="182"/>
        <end position="204"/>
    </location>
</feature>
<evidence type="ECO:0008006" key="10">
    <source>
        <dbReference type="Google" id="ProtNLM"/>
    </source>
</evidence>
<accession>A0A2U2IZ57</accession>
<keyword evidence="3 7" id="KW-0812">Transmembrane</keyword>
<keyword evidence="5 7" id="KW-0472">Membrane</keyword>
<dbReference type="Pfam" id="PF09678">
    <property type="entry name" value="Caa3_CtaG"/>
    <property type="match status" value="1"/>
</dbReference>
<organism evidence="8 9">
    <name type="scientific">Allosphingosinicella humi</name>
    <dbReference type="NCBI Taxonomy" id="2068657"/>
    <lineage>
        <taxon>Bacteria</taxon>
        <taxon>Pseudomonadati</taxon>
        <taxon>Pseudomonadota</taxon>
        <taxon>Alphaproteobacteria</taxon>
        <taxon>Sphingomonadales</taxon>
        <taxon>Sphingomonadaceae</taxon>
        <taxon>Allosphingosinicella</taxon>
    </lineage>
</organism>
<protein>
    <recommendedName>
        <fullName evidence="10">Cytochrome c oxidase assembly protein</fullName>
    </recommendedName>
</protein>
<evidence type="ECO:0000313" key="8">
    <source>
        <dbReference type="EMBL" id="PWG01370.1"/>
    </source>
</evidence>
<evidence type="ECO:0000256" key="4">
    <source>
        <dbReference type="ARBA" id="ARBA00022989"/>
    </source>
</evidence>
<comment type="caution">
    <text evidence="8">The sequence shown here is derived from an EMBL/GenBank/DDBJ whole genome shotgun (WGS) entry which is preliminary data.</text>
</comment>
<dbReference type="Proteomes" id="UP000245916">
    <property type="component" value="Unassembled WGS sequence"/>
</dbReference>
<feature type="transmembrane region" description="Helical" evidence="7">
    <location>
        <begin position="143"/>
        <end position="162"/>
    </location>
</feature>
<proteinExistence type="predicted"/>
<keyword evidence="9" id="KW-1185">Reference proteome</keyword>
<dbReference type="AlphaFoldDB" id="A0A2U2IZ57"/>
<feature type="transmembrane region" description="Helical" evidence="7">
    <location>
        <begin position="225"/>
        <end position="245"/>
    </location>
</feature>
<reference evidence="8 9" key="1">
    <citation type="submission" date="2018-05" db="EMBL/GenBank/DDBJ databases">
        <title>Genome of Sphingosinicella humi QZX222.</title>
        <authorList>
            <person name="Qiao Z."/>
            <person name="Wang G."/>
        </authorList>
    </citation>
    <scope>NUCLEOTIDE SEQUENCE [LARGE SCALE GENOMIC DNA]</scope>
    <source>
        <strain evidence="8 9">QZX222</strain>
    </source>
</reference>
<feature type="transmembrane region" description="Helical" evidence="7">
    <location>
        <begin position="112"/>
        <end position="131"/>
    </location>
</feature>
<dbReference type="GO" id="GO:0005886">
    <property type="term" value="C:plasma membrane"/>
    <property type="evidence" value="ECO:0007669"/>
    <property type="project" value="UniProtKB-SubCell"/>
</dbReference>